<dbReference type="Gene3D" id="3.40.50.720">
    <property type="entry name" value="NAD(P)-binding Rossmann-like Domain"/>
    <property type="match status" value="2"/>
</dbReference>
<dbReference type="CDD" id="cd12173">
    <property type="entry name" value="PGDH_4"/>
    <property type="match status" value="1"/>
</dbReference>
<dbReference type="EMBL" id="JBHSHC010000128">
    <property type="protein sequence ID" value="MFC4769403.1"/>
    <property type="molecule type" value="Genomic_DNA"/>
</dbReference>
<dbReference type="Pfam" id="PF00389">
    <property type="entry name" value="2-Hacid_dh"/>
    <property type="match status" value="1"/>
</dbReference>
<dbReference type="SUPFAM" id="SSF52283">
    <property type="entry name" value="Formate/glycerate dehydrogenase catalytic domain-like"/>
    <property type="match status" value="1"/>
</dbReference>
<evidence type="ECO:0000256" key="3">
    <source>
        <dbReference type="ARBA" id="ARBA00023027"/>
    </source>
</evidence>
<organism evidence="7 8">
    <name type="scientific">Effusibacillus consociatus</name>
    <dbReference type="NCBI Taxonomy" id="1117041"/>
    <lineage>
        <taxon>Bacteria</taxon>
        <taxon>Bacillati</taxon>
        <taxon>Bacillota</taxon>
        <taxon>Bacilli</taxon>
        <taxon>Bacillales</taxon>
        <taxon>Alicyclobacillaceae</taxon>
        <taxon>Effusibacillus</taxon>
    </lineage>
</organism>
<accession>A0ABV9Q6G5</accession>
<protein>
    <submittedName>
        <fullName evidence="7">NAD(P)-dependent oxidoreductase</fullName>
    </submittedName>
</protein>
<dbReference type="Pfam" id="PF02826">
    <property type="entry name" value="2-Hacid_dh_C"/>
    <property type="match status" value="1"/>
</dbReference>
<keyword evidence="2 4" id="KW-0560">Oxidoreductase</keyword>
<evidence type="ECO:0000259" key="5">
    <source>
        <dbReference type="Pfam" id="PF00389"/>
    </source>
</evidence>
<dbReference type="PROSITE" id="PS00671">
    <property type="entry name" value="D_2_HYDROXYACID_DH_3"/>
    <property type="match status" value="1"/>
</dbReference>
<evidence type="ECO:0000256" key="2">
    <source>
        <dbReference type="ARBA" id="ARBA00023002"/>
    </source>
</evidence>
<dbReference type="RefSeq" id="WP_380027879.1">
    <property type="nucleotide sequence ID" value="NZ_JBHSHC010000128.1"/>
</dbReference>
<feature type="domain" description="D-isomer specific 2-hydroxyacid dehydrogenase catalytic" evidence="5">
    <location>
        <begin position="33"/>
        <end position="314"/>
    </location>
</feature>
<dbReference type="InterPro" id="IPR036291">
    <property type="entry name" value="NAD(P)-bd_dom_sf"/>
</dbReference>
<keyword evidence="3" id="KW-0520">NAD</keyword>
<feature type="domain" description="D-isomer specific 2-hydroxyacid dehydrogenase NAD-binding" evidence="6">
    <location>
        <begin position="107"/>
        <end position="283"/>
    </location>
</feature>
<dbReference type="PANTHER" id="PTHR42789:SF1">
    <property type="entry name" value="D-ISOMER SPECIFIC 2-HYDROXYACID DEHYDROGENASE FAMILY PROTEIN (AFU_ORTHOLOGUE AFUA_6G10090)"/>
    <property type="match status" value="1"/>
</dbReference>
<dbReference type="InterPro" id="IPR006140">
    <property type="entry name" value="D-isomer_DH_NAD-bd"/>
</dbReference>
<evidence type="ECO:0000259" key="6">
    <source>
        <dbReference type="Pfam" id="PF02826"/>
    </source>
</evidence>
<sequence length="314" mass="34700">MAVLIVEDLWCELPDWFSSRYQVIQEPSLCNELEKIRSAAPGIRALVVRNRTRVDRDLLNCLPNVKVIGRLGIGLDNIDLKACREREVVVVAAKGCNANSVAEYVIAGIFQHARFLSACDTLTRSGLWDRKNCMGHELHGKTLGVIGVGDIGQRLAIRARAFGMNVVAYDPYIANSHMLVQDFGVDLTSLEDVCRMSDYISVHVPLTTATHHLIGHPELSVMKETAVIINTSRGGIIDERALLSCLEQSPQRFAILDVREVEPPAPEDPFRLLPNVILTPHIAGVTHESSQRVAEFIFRDIDRVLSGQPPLGAV</sequence>
<comment type="caution">
    <text evidence="7">The sequence shown here is derived from an EMBL/GenBank/DDBJ whole genome shotgun (WGS) entry which is preliminary data.</text>
</comment>
<evidence type="ECO:0000256" key="1">
    <source>
        <dbReference type="ARBA" id="ARBA00005854"/>
    </source>
</evidence>
<proteinExistence type="inferred from homology"/>
<dbReference type="InterPro" id="IPR006139">
    <property type="entry name" value="D-isomer_2_OHA_DH_cat_dom"/>
</dbReference>
<dbReference type="PANTHER" id="PTHR42789">
    <property type="entry name" value="D-ISOMER SPECIFIC 2-HYDROXYACID DEHYDROGENASE FAMILY PROTEIN (AFU_ORTHOLOGUE AFUA_6G10090)"/>
    <property type="match status" value="1"/>
</dbReference>
<evidence type="ECO:0000313" key="7">
    <source>
        <dbReference type="EMBL" id="MFC4769403.1"/>
    </source>
</evidence>
<comment type="similarity">
    <text evidence="1 4">Belongs to the D-isomer specific 2-hydroxyacid dehydrogenase family.</text>
</comment>
<gene>
    <name evidence="7" type="ORF">ACFO8Q_18905</name>
</gene>
<evidence type="ECO:0000256" key="4">
    <source>
        <dbReference type="RuleBase" id="RU003719"/>
    </source>
</evidence>
<dbReference type="InterPro" id="IPR050857">
    <property type="entry name" value="D-2-hydroxyacid_DH"/>
</dbReference>
<name>A0ABV9Q6G5_9BACL</name>
<dbReference type="InterPro" id="IPR029753">
    <property type="entry name" value="D-isomer_DH_CS"/>
</dbReference>
<dbReference type="Proteomes" id="UP001596002">
    <property type="component" value="Unassembled WGS sequence"/>
</dbReference>
<keyword evidence="8" id="KW-1185">Reference proteome</keyword>
<dbReference type="SUPFAM" id="SSF51735">
    <property type="entry name" value="NAD(P)-binding Rossmann-fold domains"/>
    <property type="match status" value="1"/>
</dbReference>
<reference evidence="8" key="1">
    <citation type="journal article" date="2019" name="Int. J. Syst. Evol. Microbiol.">
        <title>The Global Catalogue of Microorganisms (GCM) 10K type strain sequencing project: providing services to taxonomists for standard genome sequencing and annotation.</title>
        <authorList>
            <consortium name="The Broad Institute Genomics Platform"/>
            <consortium name="The Broad Institute Genome Sequencing Center for Infectious Disease"/>
            <person name="Wu L."/>
            <person name="Ma J."/>
        </authorList>
    </citation>
    <scope>NUCLEOTIDE SEQUENCE [LARGE SCALE GENOMIC DNA]</scope>
    <source>
        <strain evidence="8">WYCCWR 12678</strain>
    </source>
</reference>
<evidence type="ECO:0000313" key="8">
    <source>
        <dbReference type="Proteomes" id="UP001596002"/>
    </source>
</evidence>